<dbReference type="AlphaFoldDB" id="A0AAD6CUH7"/>
<feature type="transmembrane region" description="Helical" evidence="8">
    <location>
        <begin position="356"/>
        <end position="378"/>
    </location>
</feature>
<dbReference type="SUPFAM" id="SSF49344">
    <property type="entry name" value="CBD9-like"/>
    <property type="match status" value="1"/>
</dbReference>
<name>A0AAD6CUH7_9EURO</name>
<keyword evidence="9" id="KW-0732">Signal</keyword>
<dbReference type="Gene3D" id="2.60.40.1210">
    <property type="entry name" value="Cellobiose dehydrogenase, cytochrome domain"/>
    <property type="match status" value="1"/>
</dbReference>
<feature type="domain" description="DOMON" evidence="10">
    <location>
        <begin position="61"/>
        <end position="152"/>
    </location>
</feature>
<evidence type="ECO:0000256" key="1">
    <source>
        <dbReference type="ARBA" id="ARBA00004370"/>
    </source>
</evidence>
<feature type="region of interest" description="Disordered" evidence="7">
    <location>
        <begin position="188"/>
        <end position="210"/>
    </location>
</feature>
<evidence type="ECO:0000256" key="8">
    <source>
        <dbReference type="SAM" id="Phobius"/>
    </source>
</evidence>
<sequence>MYPLSLWWWLSSIALTVAQLQTFTPPGQDGITYAVNVPERTAATGSGPIYFQLKSTRSLQWLAWGQGSRMQGANIFIVYASADGNNVTVSPRAGVEHVEPLYNSQARLSVLDGSGISNGIITANIRCDSCITWSGGHEDTTASSSPWVWAFKYGNPLQTNSLSAHIIIHDASGVAAINLQKATGGTTENPFLGSSSTANSSGQAVSSDNSPSIHKKRIAHAVIMITAFVIMFPSFALVLHAFPSHSIVWVHAFLQLFTLALAIAGLGLGISMATELQLMGTYHPIIGIVAVSSLLAFQPAMGLLQHQYYGKYGKRGPFGRLHQWFGRAIVTLGIINGGLGLHLTGIGTPLAPIGTVVAYIVVAGLVGLGYVLMFYFFAYRGPIRRFV</sequence>
<dbReference type="CDD" id="cd09630">
    <property type="entry name" value="CDH_like_cytochrome"/>
    <property type="match status" value="1"/>
</dbReference>
<proteinExistence type="predicted"/>
<keyword evidence="4" id="KW-0249">Electron transport</keyword>
<feature type="transmembrane region" description="Helical" evidence="8">
    <location>
        <begin position="246"/>
        <end position="270"/>
    </location>
</feature>
<dbReference type="InterPro" id="IPR015920">
    <property type="entry name" value="Cellobiose_DH-like_cyt"/>
</dbReference>
<feature type="domain" description="Cytochrome b561" evidence="11">
    <location>
        <begin position="219"/>
        <end position="341"/>
    </location>
</feature>
<evidence type="ECO:0000259" key="11">
    <source>
        <dbReference type="SMART" id="SM00665"/>
    </source>
</evidence>
<protein>
    <submittedName>
        <fullName evidence="12">Cellobiose dehydrogenase</fullName>
    </submittedName>
</protein>
<comment type="subcellular location">
    <subcellularLocation>
        <location evidence="1">Membrane</location>
    </subcellularLocation>
</comment>
<evidence type="ECO:0000256" key="7">
    <source>
        <dbReference type="SAM" id="MobiDB-lite"/>
    </source>
</evidence>
<feature type="signal peptide" evidence="9">
    <location>
        <begin position="1"/>
        <end position="18"/>
    </location>
</feature>
<keyword evidence="13" id="KW-1185">Reference proteome</keyword>
<keyword evidence="6 8" id="KW-0472">Membrane</keyword>
<dbReference type="Proteomes" id="UP001220324">
    <property type="component" value="Unassembled WGS sequence"/>
</dbReference>
<keyword evidence="5 8" id="KW-1133">Transmembrane helix</keyword>
<evidence type="ECO:0000256" key="9">
    <source>
        <dbReference type="SAM" id="SignalP"/>
    </source>
</evidence>
<dbReference type="SMART" id="SM00665">
    <property type="entry name" value="B561"/>
    <property type="match status" value="1"/>
</dbReference>
<accession>A0AAD6CUH7</accession>
<evidence type="ECO:0000256" key="6">
    <source>
        <dbReference type="ARBA" id="ARBA00023136"/>
    </source>
</evidence>
<dbReference type="CDD" id="cd08760">
    <property type="entry name" value="Cyt_b561_FRRS1_like"/>
    <property type="match status" value="1"/>
</dbReference>
<feature type="transmembrane region" description="Helical" evidence="8">
    <location>
        <begin position="282"/>
        <end position="304"/>
    </location>
</feature>
<organism evidence="12 13">
    <name type="scientific">Penicillium frequentans</name>
    <dbReference type="NCBI Taxonomy" id="3151616"/>
    <lineage>
        <taxon>Eukaryota</taxon>
        <taxon>Fungi</taxon>
        <taxon>Dikarya</taxon>
        <taxon>Ascomycota</taxon>
        <taxon>Pezizomycotina</taxon>
        <taxon>Eurotiomycetes</taxon>
        <taxon>Eurotiomycetidae</taxon>
        <taxon>Eurotiales</taxon>
        <taxon>Aspergillaceae</taxon>
        <taxon>Penicillium</taxon>
    </lineage>
</organism>
<evidence type="ECO:0000256" key="5">
    <source>
        <dbReference type="ARBA" id="ARBA00022989"/>
    </source>
</evidence>
<reference evidence="12 13" key="1">
    <citation type="journal article" date="2023" name="IMA Fungus">
        <title>Comparative genomic study of the Penicillium genus elucidates a diverse pangenome and 15 lateral gene transfer events.</title>
        <authorList>
            <person name="Petersen C."/>
            <person name="Sorensen T."/>
            <person name="Nielsen M.R."/>
            <person name="Sondergaard T.E."/>
            <person name="Sorensen J.L."/>
            <person name="Fitzpatrick D.A."/>
            <person name="Frisvad J.C."/>
            <person name="Nielsen K.L."/>
        </authorList>
    </citation>
    <scope>NUCLEOTIDE SEQUENCE [LARGE SCALE GENOMIC DNA]</scope>
    <source>
        <strain evidence="12 13">IBT 35679</strain>
    </source>
</reference>
<dbReference type="Pfam" id="PF16010">
    <property type="entry name" value="CDH-cyt"/>
    <property type="match status" value="1"/>
</dbReference>
<dbReference type="InterPro" id="IPR005018">
    <property type="entry name" value="DOMON_domain"/>
</dbReference>
<feature type="transmembrane region" description="Helical" evidence="8">
    <location>
        <begin position="218"/>
        <end position="239"/>
    </location>
</feature>
<evidence type="ECO:0000256" key="2">
    <source>
        <dbReference type="ARBA" id="ARBA00022448"/>
    </source>
</evidence>
<feature type="chain" id="PRO_5042296475" evidence="9">
    <location>
        <begin position="19"/>
        <end position="387"/>
    </location>
</feature>
<dbReference type="PANTHER" id="PTHR47797">
    <property type="entry name" value="DEHYDROGENASE, PUTATIVE (AFU_ORTHOLOGUE AFUA_8G05805)-RELATED"/>
    <property type="match status" value="1"/>
</dbReference>
<dbReference type="Gene3D" id="1.20.120.1770">
    <property type="match status" value="1"/>
</dbReference>
<dbReference type="GO" id="GO:0016020">
    <property type="term" value="C:membrane"/>
    <property type="evidence" value="ECO:0007669"/>
    <property type="project" value="UniProtKB-SubCell"/>
</dbReference>
<keyword evidence="2" id="KW-0813">Transport</keyword>
<evidence type="ECO:0000259" key="10">
    <source>
        <dbReference type="SMART" id="SM00664"/>
    </source>
</evidence>
<dbReference type="PANTHER" id="PTHR47797:SF1">
    <property type="entry name" value="CYTOCHROME B561 DOMAIN-CONTAINING PROTEIN-RELATED"/>
    <property type="match status" value="1"/>
</dbReference>
<dbReference type="SMART" id="SM00664">
    <property type="entry name" value="DoH"/>
    <property type="match status" value="1"/>
</dbReference>
<gene>
    <name evidence="12" type="ORF">N7494_006995</name>
</gene>
<evidence type="ECO:0000313" key="12">
    <source>
        <dbReference type="EMBL" id="KAJ5537516.1"/>
    </source>
</evidence>
<evidence type="ECO:0000313" key="13">
    <source>
        <dbReference type="Proteomes" id="UP001220324"/>
    </source>
</evidence>
<comment type="caution">
    <text evidence="12">The sequence shown here is derived from an EMBL/GenBank/DDBJ whole genome shotgun (WGS) entry which is preliminary data.</text>
</comment>
<feature type="transmembrane region" description="Helical" evidence="8">
    <location>
        <begin position="324"/>
        <end position="344"/>
    </location>
</feature>
<dbReference type="InterPro" id="IPR006593">
    <property type="entry name" value="Cyt_b561/ferric_Rdtase_TM"/>
</dbReference>
<evidence type="ECO:0000256" key="4">
    <source>
        <dbReference type="ARBA" id="ARBA00022982"/>
    </source>
</evidence>
<keyword evidence="3 8" id="KW-0812">Transmembrane</keyword>
<dbReference type="EMBL" id="JAQIZZ010000006">
    <property type="protein sequence ID" value="KAJ5537516.1"/>
    <property type="molecule type" value="Genomic_DNA"/>
</dbReference>
<evidence type="ECO:0000256" key="3">
    <source>
        <dbReference type="ARBA" id="ARBA00022692"/>
    </source>
</evidence>